<dbReference type="HOGENOM" id="CLU_2413910_0_0_1"/>
<evidence type="ECO:0000313" key="1">
    <source>
        <dbReference type="EMBL" id="KIJ08323.1"/>
    </source>
</evidence>
<name>A0A0C9TB93_PAXIN</name>
<proteinExistence type="predicted"/>
<reference evidence="1 2" key="1">
    <citation type="submission" date="2014-06" db="EMBL/GenBank/DDBJ databases">
        <authorList>
            <consortium name="DOE Joint Genome Institute"/>
            <person name="Kuo A."/>
            <person name="Kohler A."/>
            <person name="Nagy L.G."/>
            <person name="Floudas D."/>
            <person name="Copeland A."/>
            <person name="Barry K.W."/>
            <person name="Cichocki N."/>
            <person name="Veneault-Fourrey C."/>
            <person name="LaButti K."/>
            <person name="Lindquist E.A."/>
            <person name="Lipzen A."/>
            <person name="Lundell T."/>
            <person name="Morin E."/>
            <person name="Murat C."/>
            <person name="Sun H."/>
            <person name="Tunlid A."/>
            <person name="Henrissat B."/>
            <person name="Grigoriev I.V."/>
            <person name="Hibbett D.S."/>
            <person name="Martin F."/>
            <person name="Nordberg H.P."/>
            <person name="Cantor M.N."/>
            <person name="Hua S.X."/>
        </authorList>
    </citation>
    <scope>NUCLEOTIDE SEQUENCE [LARGE SCALE GENOMIC DNA]</scope>
    <source>
        <strain evidence="1 2">ATCC 200175</strain>
    </source>
</reference>
<dbReference type="AlphaFoldDB" id="A0A0C9TB93"/>
<reference evidence="2" key="2">
    <citation type="submission" date="2015-01" db="EMBL/GenBank/DDBJ databases">
        <title>Evolutionary Origins and Diversification of the Mycorrhizal Mutualists.</title>
        <authorList>
            <consortium name="DOE Joint Genome Institute"/>
            <consortium name="Mycorrhizal Genomics Consortium"/>
            <person name="Kohler A."/>
            <person name="Kuo A."/>
            <person name="Nagy L.G."/>
            <person name="Floudas D."/>
            <person name="Copeland A."/>
            <person name="Barry K.W."/>
            <person name="Cichocki N."/>
            <person name="Veneault-Fourrey C."/>
            <person name="LaButti K."/>
            <person name="Lindquist E.A."/>
            <person name="Lipzen A."/>
            <person name="Lundell T."/>
            <person name="Morin E."/>
            <person name="Murat C."/>
            <person name="Riley R."/>
            <person name="Ohm R."/>
            <person name="Sun H."/>
            <person name="Tunlid A."/>
            <person name="Henrissat B."/>
            <person name="Grigoriev I.V."/>
            <person name="Hibbett D.S."/>
            <person name="Martin F."/>
        </authorList>
    </citation>
    <scope>NUCLEOTIDE SEQUENCE [LARGE SCALE GENOMIC DNA]</scope>
    <source>
        <strain evidence="2">ATCC 200175</strain>
    </source>
</reference>
<dbReference type="Proteomes" id="UP000053647">
    <property type="component" value="Unassembled WGS sequence"/>
</dbReference>
<organism evidence="1 2">
    <name type="scientific">Paxillus involutus ATCC 200175</name>
    <dbReference type="NCBI Taxonomy" id="664439"/>
    <lineage>
        <taxon>Eukaryota</taxon>
        <taxon>Fungi</taxon>
        <taxon>Dikarya</taxon>
        <taxon>Basidiomycota</taxon>
        <taxon>Agaricomycotina</taxon>
        <taxon>Agaricomycetes</taxon>
        <taxon>Agaricomycetidae</taxon>
        <taxon>Boletales</taxon>
        <taxon>Paxilineae</taxon>
        <taxon>Paxillaceae</taxon>
        <taxon>Paxillus</taxon>
    </lineage>
</organism>
<dbReference type="OrthoDB" id="2689210at2759"/>
<sequence>MITSYLPTDSYFGPSQSVGVVVFMPSTDASGETAFYLKALPNPLQFDEIAKKLIEAGYHKPTALVSRRQCHVARVTEGPSSCLQMEDESMTG</sequence>
<gene>
    <name evidence="1" type="ORF">PAXINDRAFT_18532</name>
</gene>
<keyword evidence="2" id="KW-1185">Reference proteome</keyword>
<evidence type="ECO:0000313" key="2">
    <source>
        <dbReference type="Proteomes" id="UP000053647"/>
    </source>
</evidence>
<protein>
    <submittedName>
        <fullName evidence="1">Uncharacterized protein</fullName>
    </submittedName>
</protein>
<dbReference type="EMBL" id="KN819648">
    <property type="protein sequence ID" value="KIJ08323.1"/>
    <property type="molecule type" value="Genomic_DNA"/>
</dbReference>
<accession>A0A0C9TB93</accession>